<keyword evidence="9 10" id="KW-0511">Multifunctional enzyme</keyword>
<evidence type="ECO:0000313" key="13">
    <source>
        <dbReference type="EMBL" id="QHC48868.1"/>
    </source>
</evidence>
<dbReference type="OrthoDB" id="9786494at2"/>
<dbReference type="NCBIfam" id="TIGR03197">
    <property type="entry name" value="MnmC_Cterm"/>
    <property type="match status" value="1"/>
</dbReference>
<dbReference type="GO" id="GO:0016645">
    <property type="term" value="F:oxidoreductase activity, acting on the CH-NH group of donors"/>
    <property type="evidence" value="ECO:0007669"/>
    <property type="project" value="InterPro"/>
</dbReference>
<dbReference type="EC" id="1.5.-.-" evidence="10"/>
<gene>
    <name evidence="10 13" type="primary">mnmC</name>
    <name evidence="13" type="ORF">EKK97_03565</name>
</gene>
<comment type="function">
    <text evidence="10">Catalyzes the last two steps in the biosynthesis of 5-methylaminomethyl-2-thiouridine (mnm(5)s(2)U) at the wobble position (U34) in tRNA. Catalyzes the FAD-dependent demodification of cmnm(5)s(2)U34 to nm(5)s(2)U34, followed by the transfer of a methyl group from S-adenosyl-L-methionine to nm(5)s(2)U34, to form mnm(5)s(2)U34.</text>
</comment>
<dbReference type="NCBIfam" id="NF033855">
    <property type="entry name" value="tRNA_MNMC2"/>
    <property type="match status" value="1"/>
</dbReference>
<dbReference type="InterPro" id="IPR023032">
    <property type="entry name" value="tRNA_MAMT_biosynth_bifunc_MnmC"/>
</dbReference>
<accession>A0A6I6SE22</accession>
<feature type="domain" description="FAD dependent oxidoreductase" evidence="11">
    <location>
        <begin position="294"/>
        <end position="662"/>
    </location>
</feature>
<comment type="cofactor">
    <cofactor evidence="10">
        <name>FAD</name>
        <dbReference type="ChEBI" id="CHEBI:57692"/>
    </cofactor>
</comment>
<dbReference type="PANTHER" id="PTHR13847">
    <property type="entry name" value="SARCOSINE DEHYDROGENASE-RELATED"/>
    <property type="match status" value="1"/>
</dbReference>
<dbReference type="InterPro" id="IPR047785">
    <property type="entry name" value="tRNA_MNMC2"/>
</dbReference>
<evidence type="ECO:0000256" key="6">
    <source>
        <dbReference type="ARBA" id="ARBA00022694"/>
    </source>
</evidence>
<evidence type="ECO:0000256" key="1">
    <source>
        <dbReference type="ARBA" id="ARBA00022490"/>
    </source>
</evidence>
<dbReference type="SUPFAM" id="SSF51905">
    <property type="entry name" value="FAD/NAD(P)-binding domain"/>
    <property type="match status" value="1"/>
</dbReference>
<dbReference type="Pfam" id="PF05430">
    <property type="entry name" value="Methyltransf_30"/>
    <property type="match status" value="1"/>
</dbReference>
<dbReference type="InterPro" id="IPR008471">
    <property type="entry name" value="MnmC-like_methylTransf"/>
</dbReference>
<dbReference type="InterPro" id="IPR029063">
    <property type="entry name" value="SAM-dependent_MTases_sf"/>
</dbReference>
<evidence type="ECO:0000256" key="10">
    <source>
        <dbReference type="HAMAP-Rule" id="MF_01102"/>
    </source>
</evidence>
<comment type="similarity">
    <text evidence="10">In the N-terminal section; belongs to the methyltransferase superfamily. tRNA (mnm(5)s(2)U34)-methyltransferase family.</text>
</comment>
<dbReference type="GO" id="GO:0005737">
    <property type="term" value="C:cytoplasm"/>
    <property type="evidence" value="ECO:0007669"/>
    <property type="project" value="UniProtKB-SubCell"/>
</dbReference>
<evidence type="ECO:0000256" key="8">
    <source>
        <dbReference type="ARBA" id="ARBA00023002"/>
    </source>
</evidence>
<dbReference type="GO" id="GO:0002097">
    <property type="term" value="P:tRNA wobble base modification"/>
    <property type="evidence" value="ECO:0007669"/>
    <property type="project" value="UniProtKB-UniRule"/>
</dbReference>
<dbReference type="GO" id="GO:0004808">
    <property type="term" value="F:tRNA (5-methylaminomethyl-2-thiouridylate)(34)-methyltransferase activity"/>
    <property type="evidence" value="ECO:0007669"/>
    <property type="project" value="UniProtKB-EC"/>
</dbReference>
<reference evidence="13 14" key="1">
    <citation type="submission" date="2019-01" db="EMBL/GenBank/DDBJ databases">
        <title>Complete genome of a denitifying bacterium Halomons sp. BC-M4-5.</title>
        <authorList>
            <person name="Wang L."/>
            <person name="Shao Z."/>
        </authorList>
    </citation>
    <scope>NUCLEOTIDE SEQUENCE [LARGE SCALE GENOMIC DNA]</scope>
    <source>
        <strain evidence="13 14">BC-M4-5</strain>
    </source>
</reference>
<dbReference type="Gene3D" id="3.40.50.150">
    <property type="entry name" value="Vaccinia Virus protein VP39"/>
    <property type="match status" value="1"/>
</dbReference>
<evidence type="ECO:0000256" key="9">
    <source>
        <dbReference type="ARBA" id="ARBA00023268"/>
    </source>
</evidence>
<dbReference type="GO" id="GO:0032259">
    <property type="term" value="P:methylation"/>
    <property type="evidence" value="ECO:0007669"/>
    <property type="project" value="UniProtKB-KW"/>
</dbReference>
<keyword evidence="14" id="KW-1185">Reference proteome</keyword>
<dbReference type="PANTHER" id="PTHR13847:SF283">
    <property type="entry name" value="TRNA 5-METHYLAMINOMETHYL-2-THIOURIDINE BIOSYNTHESIS BIFUNCTIONAL PROTEIN MNMC"/>
    <property type="match status" value="1"/>
</dbReference>
<evidence type="ECO:0000256" key="4">
    <source>
        <dbReference type="ARBA" id="ARBA00022679"/>
    </source>
</evidence>
<keyword evidence="2 10" id="KW-0489">Methyltransferase</keyword>
<name>A0A6I6SE22_9GAMM</name>
<evidence type="ECO:0000313" key="14">
    <source>
        <dbReference type="Proteomes" id="UP000464013"/>
    </source>
</evidence>
<comment type="similarity">
    <text evidence="10">In the C-terminal section; belongs to the DAO family.</text>
</comment>
<dbReference type="InterPro" id="IPR036188">
    <property type="entry name" value="FAD/NAD-bd_sf"/>
</dbReference>
<dbReference type="AlphaFoldDB" id="A0A6I6SE22"/>
<feature type="region of interest" description="FAD-dependent cmnm(5)s(2)U34 oxidoreductase" evidence="10">
    <location>
        <begin position="298"/>
        <end position="693"/>
    </location>
</feature>
<keyword evidence="5 10" id="KW-0949">S-adenosyl-L-methionine</keyword>
<comment type="subcellular location">
    <subcellularLocation>
        <location evidence="10">Cytoplasm</location>
    </subcellularLocation>
</comment>
<evidence type="ECO:0000259" key="12">
    <source>
        <dbReference type="Pfam" id="PF05430"/>
    </source>
</evidence>
<dbReference type="Gene3D" id="3.50.50.60">
    <property type="entry name" value="FAD/NAD(P)-binding domain"/>
    <property type="match status" value="1"/>
</dbReference>
<keyword evidence="1 10" id="KW-0963">Cytoplasm</keyword>
<dbReference type="Gene3D" id="3.30.9.10">
    <property type="entry name" value="D-Amino Acid Oxidase, subunit A, domain 2"/>
    <property type="match status" value="1"/>
</dbReference>
<dbReference type="InterPro" id="IPR006076">
    <property type="entry name" value="FAD-dep_OxRdtase"/>
</dbReference>
<keyword evidence="4 10" id="KW-0808">Transferase</keyword>
<dbReference type="InterPro" id="IPR017610">
    <property type="entry name" value="tRNA_S-uridine_synth_MnmC_C"/>
</dbReference>
<dbReference type="Proteomes" id="UP000464013">
    <property type="component" value="Chromosome"/>
</dbReference>
<sequence length="693" mass="75003">MPRRRGVIDHFLYTLAGGAGEAVSSSHVPLPPLAGLEPAHLDWQRDDTGESAPRSTRFDDVYFSRHDGRAETEHVFLHGNALPRRLAAWSERRPFTIGETGFGTGLNMLCAWACFDAHAPAQARLHLVSTERYPLSRNDLARALAAWPNLARRAERLVSQWPEPVAGVHRLWLDERVTLDLHFGDAAERLALLEGQVDAWFLDGFAPAKNPEMWHPGLFAAMAARSRPGATFATFTCAGVVKRGLAAAGFAWRKVPGFGRKREMLCGEIAEPPADTRRQRTPWFSPPAPRPPRHVAVIGAGIAGASTAAALARRGVAVTLIDRFDRAELGTTHLQGALYVKLAVETNLQSRTYLAGLLHSRRWLAQLDPEQSLWRPSGVLQLALDEKEHQRQARFLANHSLPQSVVRGLDAETASRVAGIRLEAPALDYPDAAWVRPLELCVRLAQTPGVSFRRGEVTALHGNETGWTLTLADGERIEAEQVVVAAAREAAGFSQLAALPLQPVRGQVSQLALPQGAPALGRVVCAGGYVPPAAEGVLNFGATFAPGDTDLAEREADHAANLAELERGLPHFVAALREAGADLTPTRLTARTGVRAASPDKSPYCGSVPDAEAWRRDYAALAKDASRVPDVAGGHHPGLWISAAHGSRGMASAPLCAELLASRMCDEPLPLEWPLVDHLHPGRRIIRDLVQGK</sequence>
<dbReference type="HAMAP" id="MF_01102">
    <property type="entry name" value="MnmC"/>
    <property type="match status" value="1"/>
</dbReference>
<evidence type="ECO:0000256" key="5">
    <source>
        <dbReference type="ARBA" id="ARBA00022691"/>
    </source>
</evidence>
<evidence type="ECO:0000259" key="11">
    <source>
        <dbReference type="Pfam" id="PF01266"/>
    </source>
</evidence>
<dbReference type="KEGG" id="htx:EKK97_03565"/>
<dbReference type="Pfam" id="PF01266">
    <property type="entry name" value="DAO"/>
    <property type="match status" value="1"/>
</dbReference>
<keyword evidence="7 10" id="KW-0274">FAD</keyword>
<organism evidence="13 14">
    <name type="scientific">Billgrantia tianxiuensis</name>
    <dbReference type="NCBI Taxonomy" id="2497861"/>
    <lineage>
        <taxon>Bacteria</taxon>
        <taxon>Pseudomonadati</taxon>
        <taxon>Pseudomonadota</taxon>
        <taxon>Gammaproteobacteria</taxon>
        <taxon>Oceanospirillales</taxon>
        <taxon>Halomonadaceae</taxon>
        <taxon>Billgrantia</taxon>
    </lineage>
</organism>
<keyword evidence="6 10" id="KW-0819">tRNA processing</keyword>
<comment type="catalytic activity">
    <reaction evidence="10">
        <text>5-aminomethyl-2-thiouridine(34) in tRNA + S-adenosyl-L-methionine = 5-methylaminomethyl-2-thiouridine(34) in tRNA + S-adenosyl-L-homocysteine + H(+)</text>
        <dbReference type="Rhea" id="RHEA:19569"/>
        <dbReference type="Rhea" id="RHEA-COMP:10195"/>
        <dbReference type="Rhea" id="RHEA-COMP:10197"/>
        <dbReference type="ChEBI" id="CHEBI:15378"/>
        <dbReference type="ChEBI" id="CHEBI:57856"/>
        <dbReference type="ChEBI" id="CHEBI:59789"/>
        <dbReference type="ChEBI" id="CHEBI:74454"/>
        <dbReference type="ChEBI" id="CHEBI:74455"/>
        <dbReference type="EC" id="2.1.1.61"/>
    </reaction>
</comment>
<evidence type="ECO:0000256" key="3">
    <source>
        <dbReference type="ARBA" id="ARBA00022630"/>
    </source>
</evidence>
<dbReference type="EMBL" id="CP035042">
    <property type="protein sequence ID" value="QHC48868.1"/>
    <property type="molecule type" value="Genomic_DNA"/>
</dbReference>
<feature type="domain" description="MnmC-like methyltransferase" evidence="12">
    <location>
        <begin position="150"/>
        <end position="268"/>
    </location>
</feature>
<keyword evidence="8 10" id="KW-0560">Oxidoreductase</keyword>
<dbReference type="GO" id="GO:0050660">
    <property type="term" value="F:flavin adenine dinucleotide binding"/>
    <property type="evidence" value="ECO:0007669"/>
    <property type="project" value="UniProtKB-UniRule"/>
</dbReference>
<evidence type="ECO:0000256" key="2">
    <source>
        <dbReference type="ARBA" id="ARBA00022603"/>
    </source>
</evidence>
<feature type="region of interest" description="tRNA (mnm(5)s(2)U34)-methyltransferase" evidence="10">
    <location>
        <begin position="1"/>
        <end position="270"/>
    </location>
</feature>
<evidence type="ECO:0000256" key="7">
    <source>
        <dbReference type="ARBA" id="ARBA00022827"/>
    </source>
</evidence>
<dbReference type="NCBIfam" id="NF002481">
    <property type="entry name" value="PRK01747.1-2"/>
    <property type="match status" value="1"/>
</dbReference>
<keyword evidence="3 10" id="KW-0285">Flavoprotein</keyword>
<dbReference type="SUPFAM" id="SSF54373">
    <property type="entry name" value="FAD-linked reductases, C-terminal domain"/>
    <property type="match status" value="1"/>
</dbReference>
<dbReference type="EC" id="2.1.1.61" evidence="10"/>
<proteinExistence type="inferred from homology"/>
<protein>
    <recommendedName>
        <fullName evidence="10">tRNA 5-methylaminomethyl-2-thiouridine biosynthesis bifunctional protein MnmC</fullName>
        <shortName evidence="10">tRNA mnm(5)s(2)U biosynthesis bifunctional protein</shortName>
    </recommendedName>
    <domain>
        <recommendedName>
            <fullName evidence="10">tRNA (mnm(5)s(2)U34)-methyltransferase</fullName>
            <ecNumber evidence="10">2.1.1.61</ecNumber>
        </recommendedName>
    </domain>
    <domain>
        <recommendedName>
            <fullName evidence="10">FAD-dependent cmnm(5)s(2)U34 oxidoreductase</fullName>
            <ecNumber evidence="10">1.5.-.-</ecNumber>
        </recommendedName>
    </domain>
</protein>